<dbReference type="Proteomes" id="UP001465668">
    <property type="component" value="Unassembled WGS sequence"/>
</dbReference>
<name>A0ABR2XHL7_9PEZI</name>
<organism evidence="2 3">
    <name type="scientific">Seiridium cardinale</name>
    <dbReference type="NCBI Taxonomy" id="138064"/>
    <lineage>
        <taxon>Eukaryota</taxon>
        <taxon>Fungi</taxon>
        <taxon>Dikarya</taxon>
        <taxon>Ascomycota</taxon>
        <taxon>Pezizomycotina</taxon>
        <taxon>Sordariomycetes</taxon>
        <taxon>Xylariomycetidae</taxon>
        <taxon>Amphisphaeriales</taxon>
        <taxon>Sporocadaceae</taxon>
        <taxon>Seiridium</taxon>
    </lineage>
</organism>
<evidence type="ECO:0000259" key="1">
    <source>
        <dbReference type="Pfam" id="PF20150"/>
    </source>
</evidence>
<protein>
    <recommendedName>
        <fullName evidence="1">2EXR domain-containing protein</fullName>
    </recommendedName>
</protein>
<comment type="caution">
    <text evidence="2">The sequence shown here is derived from an EMBL/GenBank/DDBJ whole genome shotgun (WGS) entry which is preliminary data.</text>
</comment>
<keyword evidence="3" id="KW-1185">Reference proteome</keyword>
<dbReference type="InterPro" id="IPR045518">
    <property type="entry name" value="2EXR"/>
</dbReference>
<accession>A0ABR2XHL7</accession>
<reference evidence="2 3" key="1">
    <citation type="submission" date="2024-02" db="EMBL/GenBank/DDBJ databases">
        <title>First draft genome assembly of two strains of Seiridium cardinale.</title>
        <authorList>
            <person name="Emiliani G."/>
            <person name="Scali E."/>
        </authorList>
    </citation>
    <scope>NUCLEOTIDE SEQUENCE [LARGE SCALE GENOMIC DNA]</scope>
    <source>
        <strain evidence="2 3">BM-138-000479</strain>
    </source>
</reference>
<evidence type="ECO:0000313" key="3">
    <source>
        <dbReference type="Proteomes" id="UP001465668"/>
    </source>
</evidence>
<sequence>MKIITTTTSAADKTVAPGMNFARLPIELRLIIWGMALDDESKNRVIFYSLHNDACYPIKSLASPFLFVNQESREQALEQYPTRIEVKRLAELVDEDKIHKKIEQRQTAGYVYLGLNEDHFVLVGDYSKLGRCPFAMFLSNDQKHQVHHTITECCVPTPHKYFVYRCFPFPNAKEILSVSFEADAAQADRLAYSTEDDLPSRRSVGGCASTAMPVSKCQWHKSLIQAHTAPGIPAAKLVSLDELVLDITQLLTRSHFLCTLDVGVKFQTPSIPTLGFNLLLNAINIGNLNEYM</sequence>
<gene>
    <name evidence="2" type="ORF">SCAR479_10101</name>
</gene>
<dbReference type="Pfam" id="PF20150">
    <property type="entry name" value="2EXR"/>
    <property type="match status" value="1"/>
</dbReference>
<dbReference type="EMBL" id="JARVKM010000053">
    <property type="protein sequence ID" value="KAK9773184.1"/>
    <property type="molecule type" value="Genomic_DNA"/>
</dbReference>
<evidence type="ECO:0000313" key="2">
    <source>
        <dbReference type="EMBL" id="KAK9773184.1"/>
    </source>
</evidence>
<proteinExistence type="predicted"/>
<feature type="domain" description="2EXR" evidence="1">
    <location>
        <begin position="21"/>
        <end position="86"/>
    </location>
</feature>